<sequence>MGRELRDGNIGWQGLGDVPAYREALEGSAERIGELNLTEMSEQLDALDAEHMQTEAVDETGDEEAEAEEFWQGFGRPLGDR</sequence>
<dbReference type="Proteomes" id="UP000582974">
    <property type="component" value="Unassembled WGS sequence"/>
</dbReference>
<evidence type="ECO:0000313" key="2">
    <source>
        <dbReference type="EMBL" id="MBA0126118.1"/>
    </source>
</evidence>
<feature type="region of interest" description="Disordered" evidence="1">
    <location>
        <begin position="59"/>
        <end position="81"/>
    </location>
</feature>
<proteinExistence type="predicted"/>
<protein>
    <submittedName>
        <fullName evidence="2">Uncharacterized protein</fullName>
    </submittedName>
</protein>
<evidence type="ECO:0000256" key="1">
    <source>
        <dbReference type="SAM" id="MobiDB-lite"/>
    </source>
</evidence>
<gene>
    <name evidence="2" type="ORF">H0B56_11255</name>
</gene>
<name>A0A838A9C5_9PSEU</name>
<dbReference type="RefSeq" id="WP_180892903.1">
    <property type="nucleotide sequence ID" value="NZ_JACCKD010000003.1"/>
</dbReference>
<organism evidence="2 3">
    <name type="scientific">Haloechinothrix aidingensis</name>
    <dbReference type="NCBI Taxonomy" id="2752311"/>
    <lineage>
        <taxon>Bacteria</taxon>
        <taxon>Bacillati</taxon>
        <taxon>Actinomycetota</taxon>
        <taxon>Actinomycetes</taxon>
        <taxon>Pseudonocardiales</taxon>
        <taxon>Pseudonocardiaceae</taxon>
        <taxon>Haloechinothrix</taxon>
    </lineage>
</organism>
<dbReference type="EMBL" id="JACCKD010000003">
    <property type="protein sequence ID" value="MBA0126118.1"/>
    <property type="molecule type" value="Genomic_DNA"/>
</dbReference>
<accession>A0A838A9C5</accession>
<dbReference type="AlphaFoldDB" id="A0A838A9C5"/>
<keyword evidence="3" id="KW-1185">Reference proteome</keyword>
<feature type="compositionally biased region" description="Acidic residues" evidence="1">
    <location>
        <begin position="59"/>
        <end position="69"/>
    </location>
</feature>
<comment type="caution">
    <text evidence="2">The sequence shown here is derived from an EMBL/GenBank/DDBJ whole genome shotgun (WGS) entry which is preliminary data.</text>
</comment>
<evidence type="ECO:0000313" key="3">
    <source>
        <dbReference type="Proteomes" id="UP000582974"/>
    </source>
</evidence>
<reference evidence="2 3" key="1">
    <citation type="submission" date="2020-07" db="EMBL/GenBank/DDBJ databases">
        <title>Genome of Haloechinothrix sp.</title>
        <authorList>
            <person name="Tang S.-K."/>
            <person name="Yang L."/>
            <person name="Zhu W.-Y."/>
        </authorList>
    </citation>
    <scope>NUCLEOTIDE SEQUENCE [LARGE SCALE GENOMIC DNA]</scope>
    <source>
        <strain evidence="2 3">YIM 98757</strain>
    </source>
</reference>